<comment type="caution">
    <text evidence="6">The sequence shown here is derived from an EMBL/GenBank/DDBJ whole genome shotgun (WGS) entry which is preliminary data.</text>
</comment>
<evidence type="ECO:0000256" key="4">
    <source>
        <dbReference type="SAM" id="MobiDB-lite"/>
    </source>
</evidence>
<feature type="region of interest" description="Disordered" evidence="4">
    <location>
        <begin position="225"/>
        <end position="254"/>
    </location>
</feature>
<feature type="compositionally biased region" description="Polar residues" evidence="4">
    <location>
        <begin position="245"/>
        <end position="254"/>
    </location>
</feature>
<organism evidence="6 7">
    <name type="scientific">Seminavis robusta</name>
    <dbReference type="NCBI Taxonomy" id="568900"/>
    <lineage>
        <taxon>Eukaryota</taxon>
        <taxon>Sar</taxon>
        <taxon>Stramenopiles</taxon>
        <taxon>Ochrophyta</taxon>
        <taxon>Bacillariophyta</taxon>
        <taxon>Bacillariophyceae</taxon>
        <taxon>Bacillariophycidae</taxon>
        <taxon>Naviculales</taxon>
        <taxon>Naviculaceae</taxon>
        <taxon>Seminavis</taxon>
    </lineage>
</organism>
<keyword evidence="2 3" id="KW-0694">RNA-binding</keyword>
<dbReference type="Gene3D" id="3.30.70.330">
    <property type="match status" value="2"/>
</dbReference>
<evidence type="ECO:0000256" key="2">
    <source>
        <dbReference type="ARBA" id="ARBA00022884"/>
    </source>
</evidence>
<sequence>MATGQGKENNENMKTVPDNTPCAVSIQRHHHQQQSHKAAAVAALQQQEYARQVLMQQPVVGQPIDPWAFHQQQQLAMAYQYHSLNNNDAYGYHQYTYQHAHHGRVLTGYPSPAGATTTMEHLPPGIPGLGGSTDPLESLLGLFPCVKLEGLPFDVSLEDILGLFQGLVVLDVLIVGQGVAFVLFANLMDHQMGLQRDRQSVGRRYVEITQATRADYYEAIAAQHLKEQQPQSMKDGGSRRGESGPMSSDSNMWGGTTSGLSSVNFLHGRERDQLQGGADSMGGHRGLGMMPGMGMGSGGVERGIGSGVGGRSGPQLSMKRTGGGIQIGEHTGFLRMRGLPFSSTKDDIFKFFDGYNPVPDSIVLTYRSDGRATGEAYVGFISPDDSKKAMELHRKSMGTRYIELFISNKDEHGRAIQRFGNR</sequence>
<dbReference type="PROSITE" id="PS50102">
    <property type="entry name" value="RRM"/>
    <property type="match status" value="1"/>
</dbReference>
<keyword evidence="1" id="KW-0677">Repeat</keyword>
<reference evidence="6" key="1">
    <citation type="submission" date="2020-06" db="EMBL/GenBank/DDBJ databases">
        <authorList>
            <consortium name="Plant Systems Biology data submission"/>
        </authorList>
    </citation>
    <scope>NUCLEOTIDE SEQUENCE</scope>
    <source>
        <strain evidence="6">D6</strain>
    </source>
</reference>
<proteinExistence type="predicted"/>
<accession>A0A9N8DMX9</accession>
<dbReference type="Proteomes" id="UP001153069">
    <property type="component" value="Unassembled WGS sequence"/>
</dbReference>
<dbReference type="SMART" id="SM00360">
    <property type="entry name" value="RRM"/>
    <property type="match status" value="2"/>
</dbReference>
<dbReference type="CDD" id="cd12254">
    <property type="entry name" value="RRM_hnRNPH_ESRPs_RBM12_like"/>
    <property type="match status" value="2"/>
</dbReference>
<dbReference type="AlphaFoldDB" id="A0A9N8DMX9"/>
<dbReference type="SUPFAM" id="SSF54928">
    <property type="entry name" value="RNA-binding domain, RBD"/>
    <property type="match status" value="2"/>
</dbReference>
<feature type="region of interest" description="Disordered" evidence="4">
    <location>
        <begin position="1"/>
        <end position="20"/>
    </location>
</feature>
<dbReference type="InterPro" id="IPR012677">
    <property type="entry name" value="Nucleotide-bd_a/b_plait_sf"/>
</dbReference>
<dbReference type="OrthoDB" id="431068at2759"/>
<dbReference type="InterPro" id="IPR035979">
    <property type="entry name" value="RBD_domain_sf"/>
</dbReference>
<name>A0A9N8DMX9_9STRA</name>
<dbReference type="PANTHER" id="PTHR13976">
    <property type="entry name" value="HETEROGENEOUS NUCLEAR RIBONUCLEOPROTEIN-RELATED"/>
    <property type="match status" value="1"/>
</dbReference>
<evidence type="ECO:0000256" key="1">
    <source>
        <dbReference type="ARBA" id="ARBA00022737"/>
    </source>
</evidence>
<evidence type="ECO:0000259" key="5">
    <source>
        <dbReference type="PROSITE" id="PS50102"/>
    </source>
</evidence>
<dbReference type="GO" id="GO:0003723">
    <property type="term" value="F:RNA binding"/>
    <property type="evidence" value="ECO:0007669"/>
    <property type="project" value="UniProtKB-UniRule"/>
</dbReference>
<protein>
    <submittedName>
        <fullName evidence="6">G-rich sequence factor 1</fullName>
    </submittedName>
</protein>
<evidence type="ECO:0000256" key="3">
    <source>
        <dbReference type="PROSITE-ProRule" id="PRU00176"/>
    </source>
</evidence>
<dbReference type="InterPro" id="IPR000504">
    <property type="entry name" value="RRM_dom"/>
</dbReference>
<dbReference type="EMBL" id="CAICTM010000232">
    <property type="protein sequence ID" value="CAB9505509.1"/>
    <property type="molecule type" value="Genomic_DNA"/>
</dbReference>
<evidence type="ECO:0000313" key="7">
    <source>
        <dbReference type="Proteomes" id="UP001153069"/>
    </source>
</evidence>
<dbReference type="InterPro" id="IPR050666">
    <property type="entry name" value="ESRP"/>
</dbReference>
<feature type="domain" description="RRM" evidence="5">
    <location>
        <begin position="332"/>
        <end position="409"/>
    </location>
</feature>
<keyword evidence="7" id="KW-1185">Reference proteome</keyword>
<evidence type="ECO:0000313" key="6">
    <source>
        <dbReference type="EMBL" id="CAB9505509.1"/>
    </source>
</evidence>
<dbReference type="Pfam" id="PF00076">
    <property type="entry name" value="RRM_1"/>
    <property type="match status" value="1"/>
</dbReference>
<gene>
    <name evidence="6" type="ORF">SEMRO_233_G094270.1</name>
</gene>